<proteinExistence type="predicted"/>
<name>A0A6A6UF37_9PEZI</name>
<evidence type="ECO:0000313" key="2">
    <source>
        <dbReference type="EMBL" id="KAF2670895.1"/>
    </source>
</evidence>
<reference evidence="2" key="1">
    <citation type="journal article" date="2020" name="Stud. Mycol.">
        <title>101 Dothideomycetes genomes: a test case for predicting lifestyles and emergence of pathogens.</title>
        <authorList>
            <person name="Haridas S."/>
            <person name="Albert R."/>
            <person name="Binder M."/>
            <person name="Bloem J."/>
            <person name="Labutti K."/>
            <person name="Salamov A."/>
            <person name="Andreopoulos B."/>
            <person name="Baker S."/>
            <person name="Barry K."/>
            <person name="Bills G."/>
            <person name="Bluhm B."/>
            <person name="Cannon C."/>
            <person name="Castanera R."/>
            <person name="Culley D."/>
            <person name="Daum C."/>
            <person name="Ezra D."/>
            <person name="Gonzalez J."/>
            <person name="Henrissat B."/>
            <person name="Kuo A."/>
            <person name="Liang C."/>
            <person name="Lipzen A."/>
            <person name="Lutzoni F."/>
            <person name="Magnuson J."/>
            <person name="Mondo S."/>
            <person name="Nolan M."/>
            <person name="Ohm R."/>
            <person name="Pangilinan J."/>
            <person name="Park H.-J."/>
            <person name="Ramirez L."/>
            <person name="Alfaro M."/>
            <person name="Sun H."/>
            <person name="Tritt A."/>
            <person name="Yoshinaga Y."/>
            <person name="Zwiers L.-H."/>
            <person name="Turgeon B."/>
            <person name="Goodwin S."/>
            <person name="Spatafora J."/>
            <person name="Crous P."/>
            <person name="Grigoriev I."/>
        </authorList>
    </citation>
    <scope>NUCLEOTIDE SEQUENCE</scope>
    <source>
        <strain evidence="2">CBS 115976</strain>
    </source>
</reference>
<evidence type="ECO:0000256" key="1">
    <source>
        <dbReference type="SAM" id="MobiDB-lite"/>
    </source>
</evidence>
<organism evidence="2 3">
    <name type="scientific">Microthyrium microscopicum</name>
    <dbReference type="NCBI Taxonomy" id="703497"/>
    <lineage>
        <taxon>Eukaryota</taxon>
        <taxon>Fungi</taxon>
        <taxon>Dikarya</taxon>
        <taxon>Ascomycota</taxon>
        <taxon>Pezizomycotina</taxon>
        <taxon>Dothideomycetes</taxon>
        <taxon>Dothideomycetes incertae sedis</taxon>
        <taxon>Microthyriales</taxon>
        <taxon>Microthyriaceae</taxon>
        <taxon>Microthyrium</taxon>
    </lineage>
</organism>
<keyword evidence="3" id="KW-1185">Reference proteome</keyword>
<feature type="region of interest" description="Disordered" evidence="1">
    <location>
        <begin position="180"/>
        <end position="199"/>
    </location>
</feature>
<accession>A0A6A6UF37</accession>
<dbReference type="Proteomes" id="UP000799302">
    <property type="component" value="Unassembled WGS sequence"/>
</dbReference>
<feature type="region of interest" description="Disordered" evidence="1">
    <location>
        <begin position="88"/>
        <end position="155"/>
    </location>
</feature>
<evidence type="ECO:0000313" key="3">
    <source>
        <dbReference type="Proteomes" id="UP000799302"/>
    </source>
</evidence>
<dbReference type="AlphaFoldDB" id="A0A6A6UF37"/>
<feature type="compositionally biased region" description="Basic residues" evidence="1">
    <location>
        <begin position="341"/>
        <end position="351"/>
    </location>
</feature>
<feature type="compositionally biased region" description="Low complexity" evidence="1">
    <location>
        <begin position="241"/>
        <end position="255"/>
    </location>
</feature>
<feature type="compositionally biased region" description="Polar residues" evidence="1">
    <location>
        <begin position="371"/>
        <end position="382"/>
    </location>
</feature>
<sequence>MKHINKVFEIEVVVPRANPKAKLNDAEVHEKKIKFNPHKVSDAKLWEKHPREELPEKWDPMERAECELPIHLLEFAVPEAVKEAEDKIAAKAAKATGSKRKNPEDPSQPPKAKKPRKKKAAPEAETSAAAGADKHNPSGSNQARRAYIPPKGVFNEDYPNEFSKTEFAAKLTFAIESAFIHSDSEESGDTPEPASYSPATAKYMEEWHAALASSIEGFFGSGAKKGATKIKKSAATEDASTHLSTSGSESSNTPSQERGESTSCPLRSESPLFVQSSPSENAKENTPLTPGRTYAHRSKISQVAAGKRPVFRTLGSPVNRAESSTNEPILPNTAIAADKKKAGRPQKKRGPGRPQVRQPPKRNPAPAKISGSVSQPIDLTDE</sequence>
<feature type="compositionally biased region" description="Polar residues" evidence="1">
    <location>
        <begin position="273"/>
        <end position="288"/>
    </location>
</feature>
<gene>
    <name evidence="2" type="ORF">BT63DRAFT_203670</name>
</gene>
<dbReference type="EMBL" id="MU004233">
    <property type="protein sequence ID" value="KAF2670895.1"/>
    <property type="molecule type" value="Genomic_DNA"/>
</dbReference>
<feature type="region of interest" description="Disordered" evidence="1">
    <location>
        <begin position="226"/>
        <end position="382"/>
    </location>
</feature>
<protein>
    <submittedName>
        <fullName evidence="2">Uncharacterized protein</fullName>
    </submittedName>
</protein>